<organism evidence="1">
    <name type="scientific">Oryctes rhinoceros nudivirus</name>
    <dbReference type="NCBI Taxonomy" id="92521"/>
    <lineage>
        <taxon>Viruses</taxon>
        <taxon>Viruses incertae sedis</taxon>
        <taxon>Naldaviricetes</taxon>
        <taxon>Lefavirales</taxon>
        <taxon>Nudiviridae</taxon>
        <taxon>Alphanudivirus</taxon>
        <taxon>Alphanudivirus oryrhinocerotis</taxon>
    </lineage>
</organism>
<keyword evidence="1" id="KW-0378">Hydrolase</keyword>
<name>A0A6B9QQL1_9VIRU</name>
<dbReference type="InterPro" id="IPR027417">
    <property type="entry name" value="P-loop_NTPase"/>
</dbReference>
<proteinExistence type="predicted"/>
<evidence type="ECO:0000313" key="1">
    <source>
        <dbReference type="EMBL" id="QHG11272.1"/>
    </source>
</evidence>
<gene>
    <name evidence="1" type="ORF">SI_OrNV_gp034</name>
</gene>
<keyword evidence="1" id="KW-0547">Nucleotide-binding</keyword>
<reference evidence="1" key="1">
    <citation type="journal article" date="2020" name="J. ISSAAS">
        <title>Complete genome sequence of Oryctes rhinoceros Nudivirus isolated from Coconut Rhinoceros Beetle in the Solomon Islands.</title>
        <authorList>
            <person name="Etebari K."/>
            <person name="Filipovic I."/>
            <person name="Rasic G."/>
            <person name="Devine G.J."/>
            <person name="Tsatsia H."/>
            <person name="Furlong M.J."/>
        </authorList>
    </citation>
    <scope>NUCLEOTIDE SEQUENCE</scope>
    <source>
        <strain evidence="1">Solomon Islands</strain>
    </source>
</reference>
<keyword evidence="1" id="KW-0067">ATP-binding</keyword>
<sequence>MMTAIHINDFIQKHDARVGVAESELKPLPNDDCHETFRLESEFLTRYLPGQYIYDADNTSTIIVSRSLKTSYIWPKDKPLTVKDLQVFSENGHTLGIDYRSTYCRMFALDLDCACRKTGSSIEHINENVISIVVEKLNALFDQTFKINNAKFSIWKNKCGFHIYTDIAVSMPTHLFLKTQLESNVEFLTQPIVFEVPSIMPLPYSAKNKGLAYKPTVSNHDFDFIPLTIYKERQDCLELFTFQRIALAGRTVAKLTSIIGDEYLVKSQSSSIRRNNPKLVNVSSITLYDDFTYMTQFEEYVLSMVSQFNTHNTALEDINFSEFNEDERLQIRLFMEKINKLFGVPGNQSCDIFIKISALDFGGLYLQPFAAALFLELQFNDYKRFKMLLRKIYHSTMNQYAAIKTFIELVNVQTFQAYAEETSDSIINHLHFLISHNTSPTQTLNEQINSIMEKITDTTADVVRQILQKESKGGNKGQCEVIMMDLMEKFKMIFFEMRILFHDQSCSRYFYLNPITGASYESCAKLNDDVYPSVIRLWIGHSQTATNIMKQMIEKSHDMHISDSVNFTQTEYMYSTRVGVFNSAVGLYTAHTRFLRFNKYRYVSIWPYNVPEKIFFAQNETLLEHYEVVTRFIKIIHENMLDLYAHCIFVPAMIQLRSLISIEERFISQVFSLLSSHKNFECLHFLVEYFQFNPKIVYLIVHLCNEYGGLEIFYSYNILCSKIFQTENASSILWSEKFQNITSQAKYDSTKQTYMEKLESLEGPHIECVPKSTYVFVVLTLACISKCDSFNNFTRAFNIELSKQINPHPRYHDFQYSTSIHSMKSNMVRARSIVFGENLTPFQNTLADELLSICMSANFKPETVVNYLTAVGATFIPINVLKKLLLIQGDGNTGKSLACKKITSIAQPSAGRFEDISAVMKRASVAEYSAVVLNEAYKLNPSQLKIITGNDDTSVSIFYSQKYELQQMQTIMFGATNVHVSFKGTDDVDKTSVLRLYAILFTGKQCPAETNHSSLLSMMVDGFYFSGILSPIYSESVSALRWLSFGMYMSIRDINYFPKLNLSCDTCRDYQHTVYYNNSKLYKFLVDSGIIDAPGFFISKNKLLDIVKQNLDKNGKLSSMSIFKLTFEKQYNISFDKINYVPNFQQIGLIQHIIDNMMVIEEPGSIITQEDIKSRLEMYTLMEHRDNALAYFQRTQEKYYVYDECVYKNIAFTSDICSSYEGNELIPNIIDRDSLVMKSL</sequence>
<keyword evidence="1" id="KW-0347">Helicase</keyword>
<accession>A0A6B9QQL1</accession>
<dbReference type="GO" id="GO:0004386">
    <property type="term" value="F:helicase activity"/>
    <property type="evidence" value="ECO:0007669"/>
    <property type="project" value="UniProtKB-KW"/>
</dbReference>
<dbReference type="Gene3D" id="3.40.50.300">
    <property type="entry name" value="P-loop containing nucleotide triphosphate hydrolases"/>
    <property type="match status" value="1"/>
</dbReference>
<protein>
    <submittedName>
        <fullName evidence="1">DNA helicase</fullName>
    </submittedName>
</protein>
<dbReference type="EMBL" id="MN623374">
    <property type="protein sequence ID" value="QHG11272.1"/>
    <property type="molecule type" value="Genomic_DNA"/>
</dbReference>